<keyword evidence="3" id="KW-1185">Reference proteome</keyword>
<reference evidence="3" key="1">
    <citation type="journal article" date="2019" name="Int. J. Syst. Evol. Microbiol.">
        <title>The Global Catalogue of Microorganisms (GCM) 10K type strain sequencing project: providing services to taxonomists for standard genome sequencing and annotation.</title>
        <authorList>
            <consortium name="The Broad Institute Genomics Platform"/>
            <consortium name="The Broad Institute Genome Sequencing Center for Infectious Disease"/>
            <person name="Wu L."/>
            <person name="Ma J."/>
        </authorList>
    </citation>
    <scope>NUCLEOTIDE SEQUENCE [LARGE SCALE GENOMIC DNA]</scope>
    <source>
        <strain evidence="3">NBRC 112416</strain>
    </source>
</reference>
<proteinExistence type="predicted"/>
<evidence type="ECO:0000259" key="1">
    <source>
        <dbReference type="PROSITE" id="PS51186"/>
    </source>
</evidence>
<dbReference type="Pfam" id="PF12746">
    <property type="entry name" value="GNAT_acetyltran"/>
    <property type="match status" value="1"/>
</dbReference>
<dbReference type="SUPFAM" id="SSF55729">
    <property type="entry name" value="Acyl-CoA N-acyltransferases (Nat)"/>
    <property type="match status" value="1"/>
</dbReference>
<organism evidence="2 3">
    <name type="scientific">Devosia nitrariae</name>
    <dbReference type="NCBI Taxonomy" id="2071872"/>
    <lineage>
        <taxon>Bacteria</taxon>
        <taxon>Pseudomonadati</taxon>
        <taxon>Pseudomonadota</taxon>
        <taxon>Alphaproteobacteria</taxon>
        <taxon>Hyphomicrobiales</taxon>
        <taxon>Devosiaceae</taxon>
        <taxon>Devosia</taxon>
    </lineage>
</organism>
<comment type="caution">
    <text evidence="2">The sequence shown here is derived from an EMBL/GenBank/DDBJ whole genome shotgun (WGS) entry which is preliminary data.</text>
</comment>
<accession>A0ABQ5W773</accession>
<dbReference type="Gene3D" id="3.40.630.30">
    <property type="match status" value="1"/>
</dbReference>
<dbReference type="InterPro" id="IPR027365">
    <property type="entry name" value="GNAT_acetyltra_YdfB-like"/>
</dbReference>
<feature type="domain" description="N-acetyltransferase" evidence="1">
    <location>
        <begin position="121"/>
        <end position="250"/>
    </location>
</feature>
<evidence type="ECO:0000313" key="3">
    <source>
        <dbReference type="Proteomes" id="UP001156691"/>
    </source>
</evidence>
<name>A0ABQ5W773_9HYPH</name>
<gene>
    <name evidence="2" type="ORF">GCM10010862_30440</name>
</gene>
<dbReference type="InterPro" id="IPR016181">
    <property type="entry name" value="Acyl_CoA_acyltransferase"/>
</dbReference>
<dbReference type="Proteomes" id="UP001156691">
    <property type="component" value="Unassembled WGS sequence"/>
</dbReference>
<evidence type="ECO:0000313" key="2">
    <source>
        <dbReference type="EMBL" id="GLQ55785.1"/>
    </source>
</evidence>
<dbReference type="PROSITE" id="PS51186">
    <property type="entry name" value="GNAT"/>
    <property type="match status" value="1"/>
</dbReference>
<dbReference type="EMBL" id="BSNS01000012">
    <property type="protein sequence ID" value="GLQ55785.1"/>
    <property type="molecule type" value="Genomic_DNA"/>
</dbReference>
<protein>
    <recommendedName>
        <fullName evidence="1">N-acetyltransferase domain-containing protein</fullName>
    </recommendedName>
</protein>
<sequence length="344" mass="37369">MMKNAPPSKPNPSKAMNETTQFLELPVHAFGSVAPLFADQTMHLSVAAVLAGSAEGAVYVDDIAAPRLAVLEGPEGYYIGRDTSSAAARGGIDEIIPPWAYVYAPPQEEHGIPSTAQIYPCMLRHPRVCLTLDLSRWEAPPTPHGNDYLVEVTSEGVSILKETGIVAWCRRDVILHERAEIGVGTSAAFRRLGLAKHAAAVYLQFLQGEGIRSVGWHCHLSNRGSRRLAESLGFIPLRQYYAFSASLPAENPGDLETSELEAFGHHFAEAATNVNWLDFHAAAAYAQAGRTDLALTCLERLVTGNWQGQASWLVAHWALAPLAGEPRFQACVTEQAQRRKVPAV</sequence>
<dbReference type="InterPro" id="IPR000182">
    <property type="entry name" value="GNAT_dom"/>
</dbReference>